<keyword evidence="2" id="KW-0472">Membrane</keyword>
<proteinExistence type="predicted"/>
<evidence type="ECO:0000256" key="3">
    <source>
        <dbReference type="SAM" id="SignalP"/>
    </source>
</evidence>
<feature type="compositionally biased region" description="Low complexity" evidence="1">
    <location>
        <begin position="294"/>
        <end position="316"/>
    </location>
</feature>
<dbReference type="RefSeq" id="WP_123929253.1">
    <property type="nucleotide sequence ID" value="NZ_CP033896.1"/>
</dbReference>
<keyword evidence="2" id="KW-0812">Transmembrane</keyword>
<evidence type="ECO:0000256" key="1">
    <source>
        <dbReference type="SAM" id="MobiDB-lite"/>
    </source>
</evidence>
<dbReference type="AlphaFoldDB" id="A0A3G6J7V7"/>
<keyword evidence="2" id="KW-1133">Transmembrane helix</keyword>
<reference evidence="4 5" key="1">
    <citation type="submission" date="2018-11" db="EMBL/GenBank/DDBJ databases">
        <authorList>
            <person name="Kleinhagauer T."/>
            <person name="Glaeser S.P."/>
            <person name="Spergser J."/>
            <person name="Ruckert C."/>
            <person name="Kaempfer P."/>
            <person name="Busse H.-J."/>
        </authorList>
    </citation>
    <scope>NUCLEOTIDE SEQUENCE [LARGE SCALE GENOMIC DNA]</scope>
    <source>
        <strain evidence="4 5">200CH</strain>
    </source>
</reference>
<organism evidence="4 5">
    <name type="scientific">Corynebacterium choanae</name>
    <dbReference type="NCBI Taxonomy" id="1862358"/>
    <lineage>
        <taxon>Bacteria</taxon>
        <taxon>Bacillati</taxon>
        <taxon>Actinomycetota</taxon>
        <taxon>Actinomycetes</taxon>
        <taxon>Mycobacteriales</taxon>
        <taxon>Corynebacteriaceae</taxon>
        <taxon>Corynebacterium</taxon>
    </lineage>
</organism>
<evidence type="ECO:0000313" key="5">
    <source>
        <dbReference type="Proteomes" id="UP000269019"/>
    </source>
</evidence>
<name>A0A3G6J7V7_9CORY</name>
<dbReference type="EMBL" id="CP033896">
    <property type="protein sequence ID" value="AZA14201.1"/>
    <property type="molecule type" value="Genomic_DNA"/>
</dbReference>
<gene>
    <name evidence="4" type="ORF">CCHOA_09090</name>
</gene>
<feature type="chain" id="PRO_5017962050" evidence="3">
    <location>
        <begin position="28"/>
        <end position="365"/>
    </location>
</feature>
<dbReference type="OrthoDB" id="4483200at2"/>
<feature type="region of interest" description="Disordered" evidence="1">
    <location>
        <begin position="263"/>
        <end position="331"/>
    </location>
</feature>
<feature type="compositionally biased region" description="Low complexity" evidence="1">
    <location>
        <begin position="263"/>
        <end position="287"/>
    </location>
</feature>
<dbReference type="KEGG" id="ccho:CCHOA_09090"/>
<keyword evidence="5" id="KW-1185">Reference proteome</keyword>
<feature type="signal peptide" evidence="3">
    <location>
        <begin position="1"/>
        <end position="27"/>
    </location>
</feature>
<evidence type="ECO:0000313" key="4">
    <source>
        <dbReference type="EMBL" id="AZA14201.1"/>
    </source>
</evidence>
<evidence type="ECO:0000256" key="2">
    <source>
        <dbReference type="SAM" id="Phobius"/>
    </source>
</evidence>
<sequence precursor="true">MNRFACRSAAVATAALLLVGAAPGATAATTRVSFPLTCQAQSPIAVGDLTTTIDPVYVSITAPRQLEVGKEATVTLVVHPVRIDIGKLPLRGALQEASRIKVDVRFTGARSIQASTAEPSGTITGLQAFVVDDQGNPRPTGQIVRMAGADNATIGLSPHRGSESTAGATLPLSQGTMELSFPPVNVRFTPESTAAVVIGVNTAGTAAQFAHRDNALTLLLHATAPLVGDVWVPVMCSPRRDNNAALASTATALLRIPVVDPARQTARTNTARATTPSTKTPTTASTTTRRHTAQDTTTQTGSAGSSTATTQSSKTSPADSAEIPATTDAAPRQQVKRWTLVAWLAAGVIVSGGLLVSRATRRRRK</sequence>
<accession>A0A3G6J7V7</accession>
<feature type="transmembrane region" description="Helical" evidence="2">
    <location>
        <begin position="338"/>
        <end position="356"/>
    </location>
</feature>
<protein>
    <submittedName>
        <fullName evidence="4">Uncharacterized protein</fullName>
    </submittedName>
</protein>
<keyword evidence="3" id="KW-0732">Signal</keyword>
<dbReference type="Proteomes" id="UP000269019">
    <property type="component" value="Chromosome"/>
</dbReference>